<evidence type="ECO:0000256" key="1">
    <source>
        <dbReference type="SAM" id="MobiDB-lite"/>
    </source>
</evidence>
<dbReference type="Proteomes" id="UP001642484">
    <property type="component" value="Unassembled WGS sequence"/>
</dbReference>
<feature type="region of interest" description="Disordered" evidence="1">
    <location>
        <begin position="74"/>
        <end position="127"/>
    </location>
</feature>
<accession>A0ABP0L1H3</accession>
<feature type="region of interest" description="Disordered" evidence="1">
    <location>
        <begin position="1"/>
        <end position="38"/>
    </location>
</feature>
<proteinExistence type="predicted"/>
<name>A0ABP0L1H3_9DINO</name>
<gene>
    <name evidence="2" type="ORF">CCMP2556_LOCUS18626</name>
</gene>
<evidence type="ECO:0000313" key="2">
    <source>
        <dbReference type="EMBL" id="CAK9032300.1"/>
    </source>
</evidence>
<organism evidence="2 3">
    <name type="scientific">Durusdinium trenchii</name>
    <dbReference type="NCBI Taxonomy" id="1381693"/>
    <lineage>
        <taxon>Eukaryota</taxon>
        <taxon>Sar</taxon>
        <taxon>Alveolata</taxon>
        <taxon>Dinophyceae</taxon>
        <taxon>Suessiales</taxon>
        <taxon>Symbiodiniaceae</taxon>
        <taxon>Durusdinium</taxon>
    </lineage>
</organism>
<comment type="caution">
    <text evidence="2">The sequence shown here is derived from an EMBL/GenBank/DDBJ whole genome shotgun (WGS) entry which is preliminary data.</text>
</comment>
<reference evidence="2 3" key="1">
    <citation type="submission" date="2024-02" db="EMBL/GenBank/DDBJ databases">
        <authorList>
            <person name="Chen Y."/>
            <person name="Shah S."/>
            <person name="Dougan E. K."/>
            <person name="Thang M."/>
            <person name="Chan C."/>
        </authorList>
    </citation>
    <scope>NUCLEOTIDE SEQUENCE [LARGE SCALE GENOMIC DNA]</scope>
</reference>
<feature type="compositionally biased region" description="Pro residues" evidence="1">
    <location>
        <begin position="84"/>
        <end position="93"/>
    </location>
</feature>
<keyword evidence="3" id="KW-1185">Reference proteome</keyword>
<evidence type="ECO:0000313" key="3">
    <source>
        <dbReference type="Proteomes" id="UP001642484"/>
    </source>
</evidence>
<feature type="compositionally biased region" description="Low complexity" evidence="1">
    <location>
        <begin position="74"/>
        <end position="83"/>
    </location>
</feature>
<protein>
    <submittedName>
        <fullName evidence="2">Uncharacterized protein</fullName>
    </submittedName>
</protein>
<dbReference type="EMBL" id="CAXAMN010010668">
    <property type="protein sequence ID" value="CAK9032300.1"/>
    <property type="molecule type" value="Genomic_DNA"/>
</dbReference>
<sequence>MTEDLLPPLRPPLRPSASSSCFSKGASSGVKAAPKAMGRPKVRGLEAMIEGSWRSPYPLISLETDLIRKAPLRRCPSSSSVRSPCPPPPPPAPRVFGPSDDGGDGAEPGMWAVRRSEGRSDSAPGYA</sequence>
<feature type="compositionally biased region" description="Low complexity" evidence="1">
    <location>
        <begin position="15"/>
        <end position="29"/>
    </location>
</feature>